<organism evidence="3 4">
    <name type="scientific">Athelia psychrophila</name>
    <dbReference type="NCBI Taxonomy" id="1759441"/>
    <lineage>
        <taxon>Eukaryota</taxon>
        <taxon>Fungi</taxon>
        <taxon>Dikarya</taxon>
        <taxon>Basidiomycota</taxon>
        <taxon>Agaricomycotina</taxon>
        <taxon>Agaricomycetes</taxon>
        <taxon>Agaricomycetidae</taxon>
        <taxon>Atheliales</taxon>
        <taxon>Atheliaceae</taxon>
        <taxon>Athelia</taxon>
    </lineage>
</organism>
<gene>
    <name evidence="3" type="ORF">FIBSPDRAFT_863520</name>
</gene>
<feature type="compositionally biased region" description="Polar residues" evidence="2">
    <location>
        <begin position="189"/>
        <end position="204"/>
    </location>
</feature>
<reference evidence="3 4" key="1">
    <citation type="journal article" date="2016" name="Mol. Biol. Evol.">
        <title>Comparative Genomics of Early-Diverging Mushroom-Forming Fungi Provides Insights into the Origins of Lignocellulose Decay Capabilities.</title>
        <authorList>
            <person name="Nagy L.G."/>
            <person name="Riley R."/>
            <person name="Tritt A."/>
            <person name="Adam C."/>
            <person name="Daum C."/>
            <person name="Floudas D."/>
            <person name="Sun H."/>
            <person name="Yadav J.S."/>
            <person name="Pangilinan J."/>
            <person name="Larsson K.H."/>
            <person name="Matsuura K."/>
            <person name="Barry K."/>
            <person name="Labutti K."/>
            <person name="Kuo R."/>
            <person name="Ohm R.A."/>
            <person name="Bhattacharya S.S."/>
            <person name="Shirouzu T."/>
            <person name="Yoshinaga Y."/>
            <person name="Martin F.M."/>
            <person name="Grigoriev I.V."/>
            <person name="Hibbett D.S."/>
        </authorList>
    </citation>
    <scope>NUCLEOTIDE SEQUENCE [LARGE SCALE GENOMIC DNA]</scope>
    <source>
        <strain evidence="3 4">CBS 109695</strain>
    </source>
</reference>
<dbReference type="Proteomes" id="UP000076532">
    <property type="component" value="Unassembled WGS sequence"/>
</dbReference>
<evidence type="ECO:0000256" key="2">
    <source>
        <dbReference type="SAM" id="MobiDB-lite"/>
    </source>
</evidence>
<feature type="compositionally biased region" description="Pro residues" evidence="2">
    <location>
        <begin position="109"/>
        <end position="120"/>
    </location>
</feature>
<protein>
    <submittedName>
        <fullName evidence="3">Uncharacterized protein</fullName>
    </submittedName>
</protein>
<evidence type="ECO:0000313" key="3">
    <source>
        <dbReference type="EMBL" id="KZP18727.1"/>
    </source>
</evidence>
<feature type="region of interest" description="Disordered" evidence="2">
    <location>
        <begin position="44"/>
        <end position="217"/>
    </location>
</feature>
<accession>A0A166HCZ7</accession>
<feature type="coiled-coil region" evidence="1">
    <location>
        <begin position="231"/>
        <end position="272"/>
    </location>
</feature>
<keyword evidence="1" id="KW-0175">Coiled coil</keyword>
<dbReference type="AlphaFoldDB" id="A0A166HCZ7"/>
<sequence length="278" mass="29248">MSDDAHRRRMANIQAALGGPSTSADPPIPALDTTSAMAPVKRARFASSVQRTPEEDDRFFSAFSSPPSAPESDGALPRAPISAQRRMAKSTALASGSNDEDDEYARFFSPPPVPDPPTPTPQRKMKMKTEYSAGMVTPPMSTSPGPYSARATPSAGKGKGKAREGGGSGSGSSQWQKVQADPANPFHAPSSSLRDTQPTSSVPNTPGGGAGELPEEIQALVDGASALPAFIAKLQRRNVAAERSAEAKGRKIEELQGENDRLKNKVRVLEETIAAVRA</sequence>
<dbReference type="OrthoDB" id="5418639at2759"/>
<proteinExistence type="predicted"/>
<evidence type="ECO:0000313" key="4">
    <source>
        <dbReference type="Proteomes" id="UP000076532"/>
    </source>
</evidence>
<dbReference type="STRING" id="436010.A0A166HCZ7"/>
<evidence type="ECO:0000256" key="1">
    <source>
        <dbReference type="SAM" id="Coils"/>
    </source>
</evidence>
<dbReference type="EMBL" id="KV417570">
    <property type="protein sequence ID" value="KZP18727.1"/>
    <property type="molecule type" value="Genomic_DNA"/>
</dbReference>
<feature type="region of interest" description="Disordered" evidence="2">
    <location>
        <begin position="1"/>
        <end position="32"/>
    </location>
</feature>
<keyword evidence="4" id="KW-1185">Reference proteome</keyword>
<name>A0A166HCZ7_9AGAM</name>